<organism evidence="2 3">
    <name type="scientific">Corynebacterium callunae DSM 20147</name>
    <dbReference type="NCBI Taxonomy" id="1121353"/>
    <lineage>
        <taxon>Bacteria</taxon>
        <taxon>Bacillati</taxon>
        <taxon>Actinomycetota</taxon>
        <taxon>Actinomycetes</taxon>
        <taxon>Mycobacteriales</taxon>
        <taxon>Corynebacteriaceae</taxon>
        <taxon>Corynebacterium</taxon>
    </lineage>
</organism>
<evidence type="ECO:0000256" key="1">
    <source>
        <dbReference type="SAM" id="MobiDB-lite"/>
    </source>
</evidence>
<proteinExistence type="predicted"/>
<gene>
    <name evidence="2" type="ORF">H924_07215</name>
</gene>
<feature type="region of interest" description="Disordered" evidence="1">
    <location>
        <begin position="20"/>
        <end position="64"/>
    </location>
</feature>
<sequence length="195" mass="21180">MFTHTRPWLRFIEGAVDGGLVGDGEIASPQEDPTLDAPKGDVDGGKGDRGNGDDASGDDAWKAHSRKWEDRARKNLKDLEAAQAELASRPKVDEFEAARMGLQKMQKENAVFRGLLALDADSKEIGVLLDSKSFDAAVAELDPSDEGFGEALRKISVGVLQNFRPKVEGFSDKKPASRGDELYALLHGEKKNGEK</sequence>
<keyword evidence="3" id="KW-1185">Reference proteome</keyword>
<dbReference type="PATRIC" id="fig|1121353.3.peg.1469"/>
<reference evidence="2 3" key="1">
    <citation type="submission" date="2013-02" db="EMBL/GenBank/DDBJ databases">
        <title>The complete genome sequence of Corynebacterium callunae DSM 20147.</title>
        <authorList>
            <person name="Ruckert C."/>
            <person name="Albersmeier A."/>
            <person name="Kalinowski J."/>
        </authorList>
    </citation>
    <scope>NUCLEOTIDE SEQUENCE [LARGE SCALE GENOMIC DNA]</scope>
    <source>
        <strain evidence="2 3">DSM 20147</strain>
    </source>
</reference>
<feature type="compositionally biased region" description="Basic and acidic residues" evidence="1">
    <location>
        <begin position="38"/>
        <end position="52"/>
    </location>
</feature>
<dbReference type="RefSeq" id="WP_015651316.1">
    <property type="nucleotide sequence ID" value="NC_020506.1"/>
</dbReference>
<protein>
    <recommendedName>
        <fullName evidence="4">Scaffolding protein</fullName>
    </recommendedName>
</protein>
<dbReference type="Proteomes" id="UP000011760">
    <property type="component" value="Chromosome"/>
</dbReference>
<accession>M1UFE0</accession>
<dbReference type="HOGENOM" id="CLU_1394261_0_0_11"/>
<evidence type="ECO:0008006" key="4">
    <source>
        <dbReference type="Google" id="ProtNLM"/>
    </source>
</evidence>
<dbReference type="AlphaFoldDB" id="M1UFE0"/>
<dbReference type="STRING" id="1121353.H924_07215"/>
<dbReference type="EMBL" id="CP004354">
    <property type="protein sequence ID" value="AGG66885.1"/>
    <property type="molecule type" value="Genomic_DNA"/>
</dbReference>
<evidence type="ECO:0000313" key="2">
    <source>
        <dbReference type="EMBL" id="AGG66885.1"/>
    </source>
</evidence>
<name>M1UFE0_9CORY</name>
<evidence type="ECO:0000313" key="3">
    <source>
        <dbReference type="Proteomes" id="UP000011760"/>
    </source>
</evidence>
<dbReference type="KEGG" id="ccn:H924_07215"/>